<comment type="caution">
    <text evidence="2">The sequence shown here is derived from an EMBL/GenBank/DDBJ whole genome shotgun (WGS) entry which is preliminary data.</text>
</comment>
<evidence type="ECO:0000313" key="2">
    <source>
        <dbReference type="EMBL" id="CVK98211.1"/>
    </source>
</evidence>
<accession>A0A1L7TSH9</accession>
<dbReference type="SMART" id="SM00220">
    <property type="entry name" value="S_TKc"/>
    <property type="match status" value="1"/>
</dbReference>
<dbReference type="AlphaFoldDB" id="A0A1L7TSH9"/>
<feature type="domain" description="Protein kinase" evidence="1">
    <location>
        <begin position="95"/>
        <end position="425"/>
    </location>
</feature>
<dbReference type="Proteomes" id="UP000184255">
    <property type="component" value="Unassembled WGS sequence"/>
</dbReference>
<reference evidence="3" key="1">
    <citation type="journal article" date="2016" name="Genome Biol. Evol.">
        <title>Comparative 'omics' of the Fusarium fujikuroi species complex highlights differences in genetic potential and metabolite synthesis.</title>
        <authorList>
            <person name="Niehaus E.-M."/>
            <person name="Muensterkoetter M."/>
            <person name="Proctor R.H."/>
            <person name="Brown D.W."/>
            <person name="Sharon A."/>
            <person name="Idan Y."/>
            <person name="Oren-Young L."/>
            <person name="Sieber C.M."/>
            <person name="Novak O."/>
            <person name="Pencik A."/>
            <person name="Tarkowska D."/>
            <person name="Hromadova K."/>
            <person name="Freeman S."/>
            <person name="Maymon M."/>
            <person name="Elazar M."/>
            <person name="Youssef S.A."/>
            <person name="El-Shabrawy E.S.M."/>
            <person name="Shalaby A.B.A."/>
            <person name="Houterman P."/>
            <person name="Brock N.L."/>
            <person name="Burkhardt I."/>
            <person name="Tsavkelova E.A."/>
            <person name="Dickschat J.S."/>
            <person name="Galuszka P."/>
            <person name="Gueldener U."/>
            <person name="Tudzynski B."/>
        </authorList>
    </citation>
    <scope>NUCLEOTIDE SEQUENCE [LARGE SCALE GENOMIC DNA]</scope>
    <source>
        <strain evidence="3">MRC7560</strain>
    </source>
</reference>
<evidence type="ECO:0000259" key="1">
    <source>
        <dbReference type="PROSITE" id="PS50011"/>
    </source>
</evidence>
<dbReference type="GeneID" id="65091517"/>
<protein>
    <recommendedName>
        <fullName evidence="1">Protein kinase domain-containing protein</fullName>
    </recommendedName>
</protein>
<organism evidence="2 3">
    <name type="scientific">Fusarium mangiferae</name>
    <name type="common">Mango malformation disease fungus</name>
    <dbReference type="NCBI Taxonomy" id="192010"/>
    <lineage>
        <taxon>Eukaryota</taxon>
        <taxon>Fungi</taxon>
        <taxon>Dikarya</taxon>
        <taxon>Ascomycota</taxon>
        <taxon>Pezizomycotina</taxon>
        <taxon>Sordariomycetes</taxon>
        <taxon>Hypocreomycetidae</taxon>
        <taxon>Hypocreales</taxon>
        <taxon>Nectriaceae</taxon>
        <taxon>Fusarium</taxon>
        <taxon>Fusarium fujikuroi species complex</taxon>
    </lineage>
</organism>
<dbReference type="PANTHER" id="PTHR24359:SF1">
    <property type="entry name" value="INHIBITOR OF NUCLEAR FACTOR KAPPA-B KINASE EPSILON SUBUNIT HOMOLOG 1-RELATED"/>
    <property type="match status" value="1"/>
</dbReference>
<proteinExistence type="predicted"/>
<gene>
    <name evidence="2" type="ORF">FMAN_12267</name>
</gene>
<dbReference type="GO" id="GO:0005524">
    <property type="term" value="F:ATP binding"/>
    <property type="evidence" value="ECO:0007669"/>
    <property type="project" value="InterPro"/>
</dbReference>
<dbReference type="EMBL" id="FCQH01000009">
    <property type="protein sequence ID" value="CVK98211.1"/>
    <property type="molecule type" value="Genomic_DNA"/>
</dbReference>
<dbReference type="CDD" id="cd00180">
    <property type="entry name" value="PKc"/>
    <property type="match status" value="1"/>
</dbReference>
<keyword evidence="3" id="KW-1185">Reference proteome</keyword>
<dbReference type="VEuPathDB" id="FungiDB:FMAN_12267"/>
<dbReference type="PANTHER" id="PTHR24359">
    <property type="entry name" value="SERINE/THREONINE-PROTEIN KINASE SBK1"/>
    <property type="match status" value="1"/>
</dbReference>
<dbReference type="InterPro" id="IPR011009">
    <property type="entry name" value="Kinase-like_dom_sf"/>
</dbReference>
<dbReference type="InterPro" id="IPR000719">
    <property type="entry name" value="Prot_kinase_dom"/>
</dbReference>
<evidence type="ECO:0000313" key="3">
    <source>
        <dbReference type="Proteomes" id="UP000184255"/>
    </source>
</evidence>
<name>A0A1L7TSH9_FUSMA</name>
<dbReference type="RefSeq" id="XP_041685014.1">
    <property type="nucleotide sequence ID" value="XM_041834785.1"/>
</dbReference>
<sequence length="720" mass="81614">MISRDVGKAVDLANETSSKESLSFCLDQAVISLEEEAYLKTLRQSLESGPANTDIEKWDRIWRKLFPATSVNRFELAKIADPPFYDFGDSSRSIFDEAEPIKSGGWSQVSRVTIHLARMHGYGDGEGGKATFAVKKIYSGNYQQYARERDALQRLSLAQSPHPHIVPLLASYRVENKYHLVFPSADCDLAMFWRNQPRPSIDKRTLKWFGGQMRGLADALYTIHGQNGQERKLRGVHGDLKPENILCFGSNDSERWPVLAITDFGSSYFLMPEEKDIPKSLKHTPAYRAPEIDTATLGGITQAYDVWSLGCIFAEAIAWFYNGKAGIAKLIQARLDEKDNSPNRDAFFQLQYDKRDGLTAKLKPEVHRLLISLRESSQSSFFIDDMLYIVLEGMLKVNMSERMSAREVLDALTQMCNKLESDPAYSEPRGTIDVDVEMVHTQHVSQRRLDNTVDANYYTNTTTQSLSDAAAQIGLKRRFACPYHKAGILVSVHHRACEGPGWMDVNKVKEHLFRCHLQKKYKGKHTCRRCDTSFETDELLLDHQHQETPCPKRKSEAVYGMLSREQAARLRSLKRKSSKESEEDRWFDIYRIAFPNFNRKLENISPYHESNNTSLSTINSTNSNGISQYKDYLRNRDAEEYAAKLAENGIIITLDAASKLLELQVKELGTFDETMRGPVRAYEIPIDAGHEKTGGNAPSDLSGSSNLMGQLHLLDRFGDD</sequence>
<dbReference type="GO" id="GO:0004674">
    <property type="term" value="F:protein serine/threonine kinase activity"/>
    <property type="evidence" value="ECO:0007669"/>
    <property type="project" value="TreeGrafter"/>
</dbReference>
<dbReference type="PROSITE" id="PS50011">
    <property type="entry name" value="PROTEIN_KINASE_DOM"/>
    <property type="match status" value="1"/>
</dbReference>
<dbReference type="Gene3D" id="1.10.510.10">
    <property type="entry name" value="Transferase(Phosphotransferase) domain 1"/>
    <property type="match status" value="1"/>
</dbReference>
<dbReference type="Pfam" id="PF00069">
    <property type="entry name" value="Pkinase"/>
    <property type="match status" value="1"/>
</dbReference>
<dbReference type="SUPFAM" id="SSF56112">
    <property type="entry name" value="Protein kinase-like (PK-like)"/>
    <property type="match status" value="1"/>
</dbReference>